<dbReference type="Pfam" id="PF03734">
    <property type="entry name" value="YkuD"/>
    <property type="match status" value="1"/>
</dbReference>
<comment type="pathway">
    <text evidence="1 7">Cell wall biogenesis; peptidoglycan biosynthesis.</text>
</comment>
<dbReference type="InterPro" id="IPR038063">
    <property type="entry name" value="Transpep_catalytic_dom"/>
</dbReference>
<sequence>MTVNVKNAHAAVGVVQFDSRQFPCALGRSGLSSIKMEGDGATPIGRWALRRAYYRADRIQRPITGLPLQAIRPTDGWCDAPCDPNYNRPVSHPYRASAERLWRHDHLYDLIIVVGYNDVQRSRRRGSAIFIHVATPDFAPTEGCIALRRNDLIQLVGMMRPGQDLHIGPYHWR</sequence>
<evidence type="ECO:0000256" key="4">
    <source>
        <dbReference type="ARBA" id="ARBA00022960"/>
    </source>
</evidence>
<dbReference type="UniPathway" id="UPA00219"/>
<dbReference type="InterPro" id="IPR005490">
    <property type="entry name" value="LD_TPept_cat_dom"/>
</dbReference>
<evidence type="ECO:0000256" key="2">
    <source>
        <dbReference type="ARBA" id="ARBA00005992"/>
    </source>
</evidence>
<keyword evidence="6 7" id="KW-0961">Cell wall biogenesis/degradation</keyword>
<name>A0A0D6JD12_9HYPH</name>
<dbReference type="PANTHER" id="PTHR38589:SF1">
    <property type="entry name" value="BLR0621 PROTEIN"/>
    <property type="match status" value="1"/>
</dbReference>
<evidence type="ECO:0000313" key="9">
    <source>
        <dbReference type="EMBL" id="CPR16946.1"/>
    </source>
</evidence>
<evidence type="ECO:0000313" key="10">
    <source>
        <dbReference type="Proteomes" id="UP000033187"/>
    </source>
</evidence>
<evidence type="ECO:0000256" key="6">
    <source>
        <dbReference type="ARBA" id="ARBA00023316"/>
    </source>
</evidence>
<dbReference type="GO" id="GO:0071555">
    <property type="term" value="P:cell wall organization"/>
    <property type="evidence" value="ECO:0007669"/>
    <property type="project" value="UniProtKB-UniRule"/>
</dbReference>
<reference evidence="10" key="1">
    <citation type="submission" date="2015-02" db="EMBL/GenBank/DDBJ databases">
        <authorList>
            <person name="Chooi Y.-H."/>
        </authorList>
    </citation>
    <scope>NUCLEOTIDE SEQUENCE [LARGE SCALE GENOMIC DNA]</scope>
    <source>
        <strain evidence="10">strain Y</strain>
    </source>
</reference>
<dbReference type="SUPFAM" id="SSF141523">
    <property type="entry name" value="L,D-transpeptidase catalytic domain-like"/>
    <property type="match status" value="1"/>
</dbReference>
<gene>
    <name evidence="9" type="ORF">YBN1229_v1_1036</name>
</gene>
<feature type="domain" description="L,D-TPase catalytic" evidence="8">
    <location>
        <begin position="1"/>
        <end position="168"/>
    </location>
</feature>
<evidence type="ECO:0000256" key="7">
    <source>
        <dbReference type="PROSITE-ProRule" id="PRU01373"/>
    </source>
</evidence>
<proteinExistence type="inferred from homology"/>
<evidence type="ECO:0000256" key="3">
    <source>
        <dbReference type="ARBA" id="ARBA00022679"/>
    </source>
</evidence>
<dbReference type="GO" id="GO:0004180">
    <property type="term" value="F:carboxypeptidase activity"/>
    <property type="evidence" value="ECO:0007669"/>
    <property type="project" value="UniProtKB-ARBA"/>
</dbReference>
<dbReference type="GO" id="GO:0008360">
    <property type="term" value="P:regulation of cell shape"/>
    <property type="evidence" value="ECO:0007669"/>
    <property type="project" value="UniProtKB-UniRule"/>
</dbReference>
<dbReference type="KEGG" id="fiy:BN1229_v1_1036"/>
<dbReference type="Proteomes" id="UP000033187">
    <property type="component" value="Chromosome 1"/>
</dbReference>
<keyword evidence="4 7" id="KW-0133">Cell shape</keyword>
<dbReference type="AlphaFoldDB" id="A0A0D6JD12"/>
<dbReference type="CDD" id="cd16913">
    <property type="entry name" value="YkuD_like"/>
    <property type="match status" value="1"/>
</dbReference>
<dbReference type="PROSITE" id="PS52029">
    <property type="entry name" value="LD_TPASE"/>
    <property type="match status" value="1"/>
</dbReference>
<dbReference type="EMBL" id="LN829119">
    <property type="protein sequence ID" value="CPR16946.1"/>
    <property type="molecule type" value="Genomic_DNA"/>
</dbReference>
<dbReference type="PANTHER" id="PTHR38589">
    <property type="entry name" value="BLR0621 PROTEIN"/>
    <property type="match status" value="1"/>
</dbReference>
<protein>
    <submittedName>
        <fullName evidence="9">ErfK/YbiS/YcfS/YnhG family protein</fullName>
    </submittedName>
</protein>
<keyword evidence="3" id="KW-0808">Transferase</keyword>
<comment type="similarity">
    <text evidence="2">Belongs to the YkuD family.</text>
</comment>
<feature type="active site" description="Nucleophile" evidence="7">
    <location>
        <position position="144"/>
    </location>
</feature>
<keyword evidence="5 7" id="KW-0573">Peptidoglycan synthesis</keyword>
<dbReference type="GO" id="GO:0009252">
    <property type="term" value="P:peptidoglycan biosynthetic process"/>
    <property type="evidence" value="ECO:0007669"/>
    <property type="project" value="UniProtKB-UniPathway"/>
</dbReference>
<feature type="active site" description="Proton donor/acceptor" evidence="7">
    <location>
        <position position="132"/>
    </location>
</feature>
<evidence type="ECO:0000256" key="1">
    <source>
        <dbReference type="ARBA" id="ARBA00004752"/>
    </source>
</evidence>
<organism evidence="9 10">
    <name type="scientific">Candidatus Filomicrobium marinum</name>
    <dbReference type="NCBI Taxonomy" id="1608628"/>
    <lineage>
        <taxon>Bacteria</taxon>
        <taxon>Pseudomonadati</taxon>
        <taxon>Pseudomonadota</taxon>
        <taxon>Alphaproteobacteria</taxon>
        <taxon>Hyphomicrobiales</taxon>
        <taxon>Hyphomicrobiaceae</taxon>
        <taxon>Filomicrobium</taxon>
    </lineage>
</organism>
<dbReference type="GO" id="GO:0016740">
    <property type="term" value="F:transferase activity"/>
    <property type="evidence" value="ECO:0007669"/>
    <property type="project" value="UniProtKB-KW"/>
</dbReference>
<accession>A0A0D6JD12</accession>
<evidence type="ECO:0000256" key="5">
    <source>
        <dbReference type="ARBA" id="ARBA00022984"/>
    </source>
</evidence>
<keyword evidence="10" id="KW-1185">Reference proteome</keyword>
<evidence type="ECO:0000259" key="8">
    <source>
        <dbReference type="PROSITE" id="PS52029"/>
    </source>
</evidence>